<gene>
    <name evidence="1" type="ORF">LCGC14_0963240</name>
</gene>
<dbReference type="AlphaFoldDB" id="A0A0F9QX06"/>
<reference evidence="1" key="1">
    <citation type="journal article" date="2015" name="Nature">
        <title>Complex archaea that bridge the gap between prokaryotes and eukaryotes.</title>
        <authorList>
            <person name="Spang A."/>
            <person name="Saw J.H."/>
            <person name="Jorgensen S.L."/>
            <person name="Zaremba-Niedzwiedzka K."/>
            <person name="Martijn J."/>
            <person name="Lind A.E."/>
            <person name="van Eijk R."/>
            <person name="Schleper C."/>
            <person name="Guy L."/>
            <person name="Ettema T.J."/>
        </authorList>
    </citation>
    <scope>NUCLEOTIDE SEQUENCE</scope>
</reference>
<comment type="caution">
    <text evidence="1">The sequence shown here is derived from an EMBL/GenBank/DDBJ whole genome shotgun (WGS) entry which is preliminary data.</text>
</comment>
<sequence>MKFKNRTMPEICHDLAEMLIVKWNFKTIAGKKIDRHAIFIVIDAHGEDLSAVGGGQTDRQGFLIKTKFNESL</sequence>
<dbReference type="EMBL" id="LAZR01003498">
    <property type="protein sequence ID" value="KKN17691.1"/>
    <property type="molecule type" value="Genomic_DNA"/>
</dbReference>
<name>A0A0F9QX06_9ZZZZ</name>
<protein>
    <submittedName>
        <fullName evidence="1">Uncharacterized protein</fullName>
    </submittedName>
</protein>
<proteinExistence type="predicted"/>
<organism evidence="1">
    <name type="scientific">marine sediment metagenome</name>
    <dbReference type="NCBI Taxonomy" id="412755"/>
    <lineage>
        <taxon>unclassified sequences</taxon>
        <taxon>metagenomes</taxon>
        <taxon>ecological metagenomes</taxon>
    </lineage>
</organism>
<evidence type="ECO:0000313" key="1">
    <source>
        <dbReference type="EMBL" id="KKN17691.1"/>
    </source>
</evidence>
<accession>A0A0F9QX06</accession>